<dbReference type="InterPro" id="IPR001680">
    <property type="entry name" value="WD40_rpt"/>
</dbReference>
<dbReference type="Pfam" id="PF00400">
    <property type="entry name" value="WD40"/>
    <property type="match status" value="2"/>
</dbReference>
<dbReference type="InterPro" id="IPR027417">
    <property type="entry name" value="P-loop_NTPase"/>
</dbReference>
<feature type="repeat" description="WD" evidence="3">
    <location>
        <begin position="1220"/>
        <end position="1261"/>
    </location>
</feature>
<gene>
    <name evidence="6" type="ORF">ACFPM7_21170</name>
</gene>
<feature type="domain" description="Novel STAND NTPase 1" evidence="5">
    <location>
        <begin position="214"/>
        <end position="594"/>
    </location>
</feature>
<keyword evidence="1 3" id="KW-0853">WD repeat</keyword>
<proteinExistence type="predicted"/>
<keyword evidence="4" id="KW-0812">Transmembrane</keyword>
<comment type="caution">
    <text evidence="6">The sequence shown here is derived from an EMBL/GenBank/DDBJ whole genome shotgun (WGS) entry which is preliminary data.</text>
</comment>
<dbReference type="SMART" id="SM00320">
    <property type="entry name" value="WD40"/>
    <property type="match status" value="7"/>
</dbReference>
<dbReference type="PROSITE" id="PS50294">
    <property type="entry name" value="WD_REPEATS_REGION"/>
    <property type="match status" value="2"/>
</dbReference>
<accession>A0ABW0ET90</accession>
<dbReference type="SUPFAM" id="SSF52540">
    <property type="entry name" value="P-loop containing nucleoside triphosphate hydrolases"/>
    <property type="match status" value="1"/>
</dbReference>
<dbReference type="EMBL" id="JBHSKF010000011">
    <property type="protein sequence ID" value="MFC5289573.1"/>
    <property type="molecule type" value="Genomic_DNA"/>
</dbReference>
<keyword evidence="7" id="KW-1185">Reference proteome</keyword>
<dbReference type="PANTHER" id="PTHR19848:SF8">
    <property type="entry name" value="F-BOX AND WD REPEAT DOMAIN CONTAINING 7"/>
    <property type="match status" value="1"/>
</dbReference>
<dbReference type="PROSITE" id="PS00678">
    <property type="entry name" value="WD_REPEATS_1"/>
    <property type="match status" value="1"/>
</dbReference>
<name>A0ABW0ET90_9PSEU</name>
<dbReference type="RefSeq" id="WP_378249417.1">
    <property type="nucleotide sequence ID" value="NZ_JBHSKF010000011.1"/>
</dbReference>
<sequence length="1317" mass="137309">MGASTGRGLRKASPYGIYAFLTAAAVAPLAGPALGAAGEFEIALNQLGGMGTNHLATVMANVAGDVRAKGGQVGDEQWRELLAEALAQRLDGEPDSGKHAELVAEVRAVLRAVDAVECALAESAEHAAGLHLELLTAAAALHEEFGDVRWALAEVRDLVERSHDAIADVQRELVDRRARERADGRFTQRVLVGLARMRRALRQTGSPAAGGPCPYPGLAGFQAEDAPWFFGREEAVDDLVAAIAERQRDGTPLLVVGASGVGKSSLLRAGLLPALAEDAVPGSAAWPVVVFTPGADPLAELAARTAAVARVAAVGVAERLRADPGSYGAFARQAALRGSWDSRLVIVVDQVEELFTQCAEPAVREAFVAALASARTAAVVVLAVRGDFFDRCAEFTELADAVAAPRVLGPMTEADLRRVITEPAERVGAPVEAGLPARLLADLGARADGGALPLLAHALRATWDSGGLTLAAYQATGGIGSAVAASAEALYADAGPDGRRLLESTLPHMVTIVDDRGVARRRVYRGALPDAVLAPWVAARLLTVDGDSVQFSHEALLSAWPRLAAWIERDRDRLAARQRLEDAARDWAAHGRPTDLLLRGERLDEARALVAEGESAEHERDFVAAGTRAKRVRSLVSGGLITGLVLVTVIAVIASLLATSAQTKAEREETLSRSRQLAAESLTMASGDVRGAMTTAARAWDMARTPQAHGALVSASMLTTRTTLPVSDGIVSAIDTDPSGTLAAVSPEEGRVELVDIDTGERRALTGLSSGVGDLRFSPDGTLVAAGAFQRDGLRVWRVSDGAPVATVMATAHADWRPDGKALASIDIETGAFQIGVWDAASGELITRFGSSTTLISDVRFDGSGERIAASYADGAVRVWDVAEGRLVATVVEPHDGGDMITIAAAGELLAVAANGSAEITLWNTATGRSRGVLDVSPDEAGLIALIRGGGELVFSSGATVTRWDTGTRTLTARNAALPQGILALAVSADAGTVVVGSVDGTITRMRRSGTWYTARHAAAIGVDADPKRGAVTATYADGSWHTFTRGSQFPEKRRKTRSPAPEVAYGPDGRLFFLGSDGVLEHDGRRSEGNEFLGQGSELAMSADGSLVAAALNTAPSMGGPNVRHEIRVWSTDDLSVRARINVSGASSLVFTGSTLRAAAPGGLLLGWDTATFAEVRTLRLPGDVYAMAPTPDGGRIVVATTTLHVIDLATGSVVRGDFGAHPSAVRSLAVSPDGLIATATTEDSIVRLWRLDSGDEVVQYIGHAAGSLNQVRFVDGGKTVLSAGTDGDIGFWPVDPEVALRTICATLASERPPGC</sequence>
<dbReference type="InterPro" id="IPR015943">
    <property type="entry name" value="WD40/YVTN_repeat-like_dom_sf"/>
</dbReference>
<dbReference type="InterPro" id="IPR049052">
    <property type="entry name" value="nSTAND1"/>
</dbReference>
<dbReference type="SUPFAM" id="SSF50998">
    <property type="entry name" value="Quinoprotein alcohol dehydrogenase-like"/>
    <property type="match status" value="1"/>
</dbReference>
<keyword evidence="4" id="KW-1133">Transmembrane helix</keyword>
<evidence type="ECO:0000256" key="2">
    <source>
        <dbReference type="ARBA" id="ARBA00022737"/>
    </source>
</evidence>
<evidence type="ECO:0000313" key="7">
    <source>
        <dbReference type="Proteomes" id="UP001596157"/>
    </source>
</evidence>
<evidence type="ECO:0000313" key="6">
    <source>
        <dbReference type="EMBL" id="MFC5289573.1"/>
    </source>
</evidence>
<dbReference type="InterPro" id="IPR011048">
    <property type="entry name" value="Haem_d1_sf"/>
</dbReference>
<dbReference type="SUPFAM" id="SSF51004">
    <property type="entry name" value="C-terminal (heme d1) domain of cytochrome cd1-nitrite reductase"/>
    <property type="match status" value="1"/>
</dbReference>
<keyword evidence="2" id="KW-0677">Repeat</keyword>
<feature type="transmembrane region" description="Helical" evidence="4">
    <location>
        <begin position="635"/>
        <end position="658"/>
    </location>
</feature>
<feature type="repeat" description="WD" evidence="3">
    <location>
        <begin position="849"/>
        <end position="890"/>
    </location>
</feature>
<dbReference type="InterPro" id="IPR019775">
    <property type="entry name" value="WD40_repeat_CS"/>
</dbReference>
<dbReference type="Proteomes" id="UP001596157">
    <property type="component" value="Unassembled WGS sequence"/>
</dbReference>
<dbReference type="PANTHER" id="PTHR19848">
    <property type="entry name" value="WD40 REPEAT PROTEIN"/>
    <property type="match status" value="1"/>
</dbReference>
<reference evidence="7" key="1">
    <citation type="journal article" date="2019" name="Int. J. Syst. Evol. Microbiol.">
        <title>The Global Catalogue of Microorganisms (GCM) 10K type strain sequencing project: providing services to taxonomists for standard genome sequencing and annotation.</title>
        <authorList>
            <consortium name="The Broad Institute Genomics Platform"/>
            <consortium name="The Broad Institute Genome Sequencing Center for Infectious Disease"/>
            <person name="Wu L."/>
            <person name="Ma J."/>
        </authorList>
    </citation>
    <scope>NUCLEOTIDE SEQUENCE [LARGE SCALE GENOMIC DNA]</scope>
    <source>
        <strain evidence="7">CCUG 59778</strain>
    </source>
</reference>
<dbReference type="PROSITE" id="PS50082">
    <property type="entry name" value="WD_REPEATS_2"/>
    <property type="match status" value="2"/>
</dbReference>
<dbReference type="Pfam" id="PF20703">
    <property type="entry name" value="nSTAND1"/>
    <property type="match status" value="1"/>
</dbReference>
<evidence type="ECO:0000256" key="3">
    <source>
        <dbReference type="PROSITE-ProRule" id="PRU00221"/>
    </source>
</evidence>
<organism evidence="6 7">
    <name type="scientific">Actinokineospora guangxiensis</name>
    <dbReference type="NCBI Taxonomy" id="1490288"/>
    <lineage>
        <taxon>Bacteria</taxon>
        <taxon>Bacillati</taxon>
        <taxon>Actinomycetota</taxon>
        <taxon>Actinomycetes</taxon>
        <taxon>Pseudonocardiales</taxon>
        <taxon>Pseudonocardiaceae</taxon>
        <taxon>Actinokineospora</taxon>
    </lineage>
</organism>
<evidence type="ECO:0000259" key="5">
    <source>
        <dbReference type="Pfam" id="PF20703"/>
    </source>
</evidence>
<dbReference type="Gene3D" id="2.130.10.10">
    <property type="entry name" value="YVTN repeat-like/Quinoprotein amine dehydrogenase"/>
    <property type="match status" value="3"/>
</dbReference>
<protein>
    <submittedName>
        <fullName evidence="6">AAA family ATPase</fullName>
    </submittedName>
</protein>
<dbReference type="InterPro" id="IPR011047">
    <property type="entry name" value="Quinoprotein_ADH-like_sf"/>
</dbReference>
<evidence type="ECO:0000256" key="1">
    <source>
        <dbReference type="ARBA" id="ARBA00022574"/>
    </source>
</evidence>
<evidence type="ECO:0000256" key="4">
    <source>
        <dbReference type="SAM" id="Phobius"/>
    </source>
</evidence>
<keyword evidence="4" id="KW-0472">Membrane</keyword>